<gene>
    <name evidence="2" type="primary">72</name>
    <name evidence="2" type="ORF">PBI_JAYDEN_72</name>
</gene>
<dbReference type="RefSeq" id="YP_010752008.1">
    <property type="nucleotide sequence ID" value="NC_073375.1"/>
</dbReference>
<sequence length="57" mass="6058">MTISNMPPRSPSGVSQPEPVSNSTVLRIVAFITVVLPTAVAVNVLIWAAALWIARQS</sequence>
<evidence type="ECO:0000313" key="2">
    <source>
        <dbReference type="EMBL" id="QGJ95291.1"/>
    </source>
</evidence>
<dbReference type="EMBL" id="MN586042">
    <property type="protein sequence ID" value="QGJ95291.1"/>
    <property type="molecule type" value="Genomic_DNA"/>
</dbReference>
<accession>A0A649VSQ1</accession>
<proteinExistence type="predicted"/>
<name>A0A649VSQ1_9CAUD</name>
<keyword evidence="1" id="KW-1133">Transmembrane helix</keyword>
<keyword evidence="1" id="KW-0812">Transmembrane</keyword>
<evidence type="ECO:0000256" key="1">
    <source>
        <dbReference type="SAM" id="Phobius"/>
    </source>
</evidence>
<dbReference type="KEGG" id="vg:80005682"/>
<dbReference type="Proteomes" id="UP000422411">
    <property type="component" value="Segment"/>
</dbReference>
<organism evidence="2 3">
    <name type="scientific">Microbacterium phage Jayden</name>
    <dbReference type="NCBI Taxonomy" id="2656550"/>
    <lineage>
        <taxon>Viruses</taxon>
        <taxon>Duplodnaviria</taxon>
        <taxon>Heunggongvirae</taxon>
        <taxon>Uroviricota</taxon>
        <taxon>Caudoviricetes</taxon>
        <taxon>Hodgkinviridae</taxon>
        <taxon>Metamorphoovirus</taxon>
        <taxon>Metamorphoovirus jayden</taxon>
    </lineage>
</organism>
<keyword evidence="3" id="KW-1185">Reference proteome</keyword>
<feature type="transmembrane region" description="Helical" evidence="1">
    <location>
        <begin position="28"/>
        <end position="54"/>
    </location>
</feature>
<protein>
    <submittedName>
        <fullName evidence="2">Uncharacterized protein</fullName>
    </submittedName>
</protein>
<reference evidence="2 3" key="1">
    <citation type="submission" date="2019-10" db="EMBL/GenBank/DDBJ databases">
        <authorList>
            <person name="Zack K.M."/>
            <person name="Garlena R.A."/>
            <person name="Russell D.A."/>
            <person name="Pope W.H."/>
            <person name="Jacobs-Sera D."/>
            <person name="Hatfull G.F."/>
        </authorList>
    </citation>
    <scope>NUCLEOTIDE SEQUENCE [LARGE SCALE GENOMIC DNA]</scope>
</reference>
<evidence type="ECO:0000313" key="3">
    <source>
        <dbReference type="Proteomes" id="UP000422411"/>
    </source>
</evidence>
<dbReference type="GeneID" id="80005682"/>
<keyword evidence="1" id="KW-0472">Membrane</keyword>